<dbReference type="EMBL" id="CP026245">
    <property type="protein sequence ID" value="AWO99502.1"/>
    <property type="molecule type" value="Genomic_DNA"/>
</dbReference>
<feature type="transmembrane region" description="Helical" evidence="9">
    <location>
        <begin position="12"/>
        <end position="35"/>
    </location>
</feature>
<feature type="transmembrane region" description="Helical" evidence="9">
    <location>
        <begin position="81"/>
        <end position="102"/>
    </location>
</feature>
<dbReference type="GO" id="GO:0007608">
    <property type="term" value="P:sensory perception of smell"/>
    <property type="evidence" value="ECO:0007669"/>
    <property type="project" value="UniProtKB-KW"/>
</dbReference>
<proteinExistence type="predicted"/>
<dbReference type="PANTHER" id="PTHR26452">
    <property type="entry name" value="OLFACTORY RECEPTOR"/>
    <property type="match status" value="1"/>
</dbReference>
<sequence length="195" mass="21044">MNSSPSSVPIVFAVYGSLGVYSLALAVCVLVVYASSCLTQVFFTNLYAGCIFCLLALMAYDRYVSICKPLLYHAIMTPAKVKLMLTMVYLVLASSSAVQGYLTSRLRLCGHMVDKLVCDSLVIANLSCERTPMISVYGLCCALCVVAPPPSPLRSHFRSDHKNVGGVSEESDADKVTCYTLVLCLASSSRDVIKV</sequence>
<keyword evidence="8 11" id="KW-0675">Receptor</keyword>
<evidence type="ECO:0000256" key="8">
    <source>
        <dbReference type="ARBA" id="ARBA00023170"/>
    </source>
</evidence>
<dbReference type="Proteomes" id="UP000246464">
    <property type="component" value="Chromosome 3"/>
</dbReference>
<evidence type="ECO:0000256" key="7">
    <source>
        <dbReference type="ARBA" id="ARBA00023136"/>
    </source>
</evidence>
<dbReference type="InterPro" id="IPR050516">
    <property type="entry name" value="Olfactory_GPCR"/>
</dbReference>
<keyword evidence="5 9" id="KW-1133">Transmembrane helix</keyword>
<evidence type="ECO:0000313" key="11">
    <source>
        <dbReference type="EMBL" id="AWO99502.1"/>
    </source>
</evidence>
<evidence type="ECO:0000256" key="5">
    <source>
        <dbReference type="ARBA" id="ARBA00022989"/>
    </source>
</evidence>
<organism evidence="11 12">
    <name type="scientific">Scophthalmus maximus</name>
    <name type="common">Turbot</name>
    <name type="synonym">Psetta maxima</name>
    <dbReference type="NCBI Taxonomy" id="52904"/>
    <lineage>
        <taxon>Eukaryota</taxon>
        <taxon>Metazoa</taxon>
        <taxon>Chordata</taxon>
        <taxon>Craniata</taxon>
        <taxon>Vertebrata</taxon>
        <taxon>Euteleostomi</taxon>
        <taxon>Actinopterygii</taxon>
        <taxon>Neopterygii</taxon>
        <taxon>Teleostei</taxon>
        <taxon>Neoteleostei</taxon>
        <taxon>Acanthomorphata</taxon>
        <taxon>Carangaria</taxon>
        <taxon>Pleuronectiformes</taxon>
        <taxon>Pleuronectoidei</taxon>
        <taxon>Scophthalmidae</taxon>
        <taxon>Scophthalmus</taxon>
    </lineage>
</organism>
<dbReference type="PROSITE" id="PS50262">
    <property type="entry name" value="G_PROTEIN_RECEP_F1_2"/>
    <property type="match status" value="1"/>
</dbReference>
<dbReference type="Pfam" id="PF00001">
    <property type="entry name" value="7tm_1"/>
    <property type="match status" value="1"/>
</dbReference>
<feature type="transmembrane region" description="Helical" evidence="9">
    <location>
        <begin position="41"/>
        <end position="60"/>
    </location>
</feature>
<keyword evidence="2" id="KW-1003">Cell membrane</keyword>
<gene>
    <name evidence="11" type="ORF">SMAX5B_017176</name>
</gene>
<feature type="domain" description="G-protein coupled receptors family 1 profile" evidence="10">
    <location>
        <begin position="1"/>
        <end position="91"/>
    </location>
</feature>
<dbReference type="InterPro" id="IPR017452">
    <property type="entry name" value="GPCR_Rhodpsn_7TM"/>
</dbReference>
<evidence type="ECO:0000256" key="9">
    <source>
        <dbReference type="SAM" id="Phobius"/>
    </source>
</evidence>
<evidence type="ECO:0000256" key="3">
    <source>
        <dbReference type="ARBA" id="ARBA00022692"/>
    </source>
</evidence>
<keyword evidence="7 9" id="KW-0472">Membrane</keyword>
<evidence type="ECO:0000259" key="10">
    <source>
        <dbReference type="PROSITE" id="PS50262"/>
    </source>
</evidence>
<keyword evidence="3 9" id="KW-0812">Transmembrane</keyword>
<evidence type="ECO:0000256" key="1">
    <source>
        <dbReference type="ARBA" id="ARBA00004651"/>
    </source>
</evidence>
<evidence type="ECO:0000256" key="6">
    <source>
        <dbReference type="ARBA" id="ARBA00023040"/>
    </source>
</evidence>
<accession>A0A2U9B6B4</accession>
<dbReference type="AlphaFoldDB" id="A0A2U9B6B4"/>
<dbReference type="SUPFAM" id="SSF81321">
    <property type="entry name" value="Family A G protein-coupled receptor-like"/>
    <property type="match status" value="1"/>
</dbReference>
<dbReference type="GO" id="GO:0004930">
    <property type="term" value="F:G protein-coupled receptor activity"/>
    <property type="evidence" value="ECO:0007669"/>
    <property type="project" value="UniProtKB-KW"/>
</dbReference>
<keyword evidence="12" id="KW-1185">Reference proteome</keyword>
<keyword evidence="6" id="KW-0807">Transducer</keyword>
<evidence type="ECO:0000256" key="2">
    <source>
        <dbReference type="ARBA" id="ARBA00022475"/>
    </source>
</evidence>
<evidence type="ECO:0000313" key="12">
    <source>
        <dbReference type="Proteomes" id="UP000246464"/>
    </source>
</evidence>
<dbReference type="InterPro" id="IPR000276">
    <property type="entry name" value="GPCR_Rhodpsn"/>
</dbReference>
<reference evidence="11 12" key="1">
    <citation type="submission" date="2017-12" db="EMBL/GenBank/DDBJ databases">
        <title>Integrating genomic resources of turbot (Scophthalmus maximus) in depth evaluation of genetic and physical mapping variation across individuals.</title>
        <authorList>
            <person name="Martinez P."/>
        </authorList>
    </citation>
    <scope>NUCLEOTIDE SEQUENCE [LARGE SCALE GENOMIC DNA]</scope>
</reference>
<keyword evidence="4" id="KW-0716">Sensory transduction</keyword>
<name>A0A2U9B6B4_SCOMX</name>
<comment type="subcellular location">
    <subcellularLocation>
        <location evidence="1">Cell membrane</location>
        <topology evidence="1">Multi-pass membrane protein</topology>
    </subcellularLocation>
</comment>
<keyword evidence="6" id="KW-0297">G-protein coupled receptor</keyword>
<keyword evidence="4" id="KW-0552">Olfaction</keyword>
<dbReference type="Gene3D" id="1.20.1070.10">
    <property type="entry name" value="Rhodopsin 7-helix transmembrane proteins"/>
    <property type="match status" value="1"/>
</dbReference>
<protein>
    <submittedName>
        <fullName evidence="11">Putative olfactory receptor 52D1-like</fullName>
    </submittedName>
</protein>
<dbReference type="GO" id="GO:0005886">
    <property type="term" value="C:plasma membrane"/>
    <property type="evidence" value="ECO:0007669"/>
    <property type="project" value="UniProtKB-SubCell"/>
</dbReference>
<evidence type="ECO:0000256" key="4">
    <source>
        <dbReference type="ARBA" id="ARBA00022725"/>
    </source>
</evidence>